<dbReference type="InterPro" id="IPR052579">
    <property type="entry name" value="Zinc_finger_SWIM"/>
</dbReference>
<organism evidence="1 2">
    <name type="scientific">Apophysomyces ossiformis</name>
    <dbReference type="NCBI Taxonomy" id="679940"/>
    <lineage>
        <taxon>Eukaryota</taxon>
        <taxon>Fungi</taxon>
        <taxon>Fungi incertae sedis</taxon>
        <taxon>Mucoromycota</taxon>
        <taxon>Mucoromycotina</taxon>
        <taxon>Mucoromycetes</taxon>
        <taxon>Mucorales</taxon>
        <taxon>Mucorineae</taxon>
        <taxon>Mucoraceae</taxon>
        <taxon>Apophysomyces</taxon>
    </lineage>
</organism>
<proteinExistence type="predicted"/>
<reference evidence="1" key="1">
    <citation type="submission" date="2020-01" db="EMBL/GenBank/DDBJ databases">
        <title>Genome Sequencing of Three Apophysomyces-Like Fungal Strains Confirms a Novel Fungal Genus in the Mucoromycota with divergent Burkholderia-like Endosymbiotic Bacteria.</title>
        <authorList>
            <person name="Stajich J.E."/>
            <person name="Macias A.M."/>
            <person name="Carter-House D."/>
            <person name="Lovett B."/>
            <person name="Kasson L.R."/>
            <person name="Berry K."/>
            <person name="Grigoriev I."/>
            <person name="Chang Y."/>
            <person name="Spatafora J."/>
            <person name="Kasson M.T."/>
        </authorList>
    </citation>
    <scope>NUCLEOTIDE SEQUENCE</scope>
    <source>
        <strain evidence="1">NRRL A-21654</strain>
    </source>
</reference>
<dbReference type="OrthoDB" id="2277862at2759"/>
<dbReference type="PANTHER" id="PTHR31569:SF4">
    <property type="entry name" value="SWIM-TYPE DOMAIN-CONTAINING PROTEIN"/>
    <property type="match status" value="1"/>
</dbReference>
<keyword evidence="2" id="KW-1185">Reference proteome</keyword>
<evidence type="ECO:0000313" key="2">
    <source>
        <dbReference type="Proteomes" id="UP000605846"/>
    </source>
</evidence>
<dbReference type="PANTHER" id="PTHR31569">
    <property type="entry name" value="SWIM-TYPE DOMAIN-CONTAINING PROTEIN"/>
    <property type="match status" value="1"/>
</dbReference>
<accession>A0A8H7BWF7</accession>
<gene>
    <name evidence="1" type="ORF">EC973_006267</name>
</gene>
<sequence>MNALGIVFHENRKLLCTWYMMTNIEKNLSGKFKEVEVKKTCADLVKDTIESQTLEQFNQALRSFRKLARDESLYLENAKGNTYSYFEAEWLSCVEKWAGFYTRQLKHFGCTTTQRVESGQRALKRNLVALRPLDETEESTETDVLLLSKKYLQNLYCHVSKRALIALYFVKFWKQKIEGATVLAKSGLGMEYLADVTSRSKRFRRSMIFQKNDI</sequence>
<name>A0A8H7BWF7_9FUNG</name>
<comment type="caution">
    <text evidence="1">The sequence shown here is derived from an EMBL/GenBank/DDBJ whole genome shotgun (WGS) entry which is preliminary data.</text>
</comment>
<evidence type="ECO:0008006" key="3">
    <source>
        <dbReference type="Google" id="ProtNLM"/>
    </source>
</evidence>
<dbReference type="EMBL" id="JABAYA010000039">
    <property type="protein sequence ID" value="KAF7728326.1"/>
    <property type="molecule type" value="Genomic_DNA"/>
</dbReference>
<dbReference type="Proteomes" id="UP000605846">
    <property type="component" value="Unassembled WGS sequence"/>
</dbReference>
<protein>
    <recommendedName>
        <fullName evidence="3">Protein FAR1-RELATED SEQUENCE</fullName>
    </recommendedName>
</protein>
<dbReference type="AlphaFoldDB" id="A0A8H7BWF7"/>
<evidence type="ECO:0000313" key="1">
    <source>
        <dbReference type="EMBL" id="KAF7728326.1"/>
    </source>
</evidence>